<feature type="domain" description="RNA polymerase sigma factor 70 region 4 type 2" evidence="1">
    <location>
        <begin position="97"/>
        <end position="147"/>
    </location>
</feature>
<dbReference type="InterPro" id="IPR013249">
    <property type="entry name" value="RNA_pol_sigma70_r4_t2"/>
</dbReference>
<dbReference type="AlphaFoldDB" id="A0A252F5N6"/>
<protein>
    <recommendedName>
        <fullName evidence="1">RNA polymerase sigma factor 70 region 4 type 2 domain-containing protein</fullName>
    </recommendedName>
</protein>
<dbReference type="GO" id="GO:0006352">
    <property type="term" value="P:DNA-templated transcription initiation"/>
    <property type="evidence" value="ECO:0007669"/>
    <property type="project" value="InterPro"/>
</dbReference>
<proteinExistence type="predicted"/>
<gene>
    <name evidence="2" type="ORF">CBW42_05645</name>
</gene>
<dbReference type="OrthoDB" id="9803470at2"/>
<dbReference type="RefSeq" id="WP_087018611.1">
    <property type="nucleotide sequence ID" value="NZ_NHOC01000004.1"/>
</dbReference>
<evidence type="ECO:0000313" key="2">
    <source>
        <dbReference type="EMBL" id="OUM21066.1"/>
    </source>
</evidence>
<evidence type="ECO:0000259" key="1">
    <source>
        <dbReference type="Pfam" id="PF08281"/>
    </source>
</evidence>
<dbReference type="SUPFAM" id="SSF88659">
    <property type="entry name" value="Sigma3 and sigma4 domains of RNA polymerase sigma factors"/>
    <property type="match status" value="1"/>
</dbReference>
<dbReference type="GO" id="GO:0003677">
    <property type="term" value="F:DNA binding"/>
    <property type="evidence" value="ECO:0007669"/>
    <property type="project" value="InterPro"/>
</dbReference>
<reference evidence="2 3" key="1">
    <citation type="submission" date="2017-05" db="EMBL/GenBank/DDBJ databases">
        <title>Butyricicoccus porcorum sp. nov. a butyrate-producing bacterium from the swine intestinal tract.</title>
        <authorList>
            <person name="Trachsel J."/>
            <person name="Humphrey S."/>
            <person name="Allen H.K."/>
        </authorList>
    </citation>
    <scope>NUCLEOTIDE SEQUENCE [LARGE SCALE GENOMIC DNA]</scope>
    <source>
        <strain evidence="2">BB10</strain>
    </source>
</reference>
<organism evidence="2 3">
    <name type="scientific">Butyricicoccus porcorum</name>
    <dbReference type="NCBI Taxonomy" id="1945634"/>
    <lineage>
        <taxon>Bacteria</taxon>
        <taxon>Bacillati</taxon>
        <taxon>Bacillota</taxon>
        <taxon>Clostridia</taxon>
        <taxon>Eubacteriales</taxon>
        <taxon>Butyricicoccaceae</taxon>
        <taxon>Butyricicoccus</taxon>
    </lineage>
</organism>
<comment type="caution">
    <text evidence="2">The sequence shown here is derived from an EMBL/GenBank/DDBJ whole genome shotgun (WGS) entry which is preliminary data.</text>
</comment>
<name>A0A252F5N6_9FIRM</name>
<accession>A0A252F5N6</accession>
<sequence>MTLADAIALAHRGETEGLTCLFEHTAPNIWMMAAVLGCPYIGTAVTQIYRRAWNEVSSLRSPSDLRVWIGRIAFDELLRQPEDIGRNIPALSGDSAEAYRVISGLPRQERTALLLLCGDGCSAPQAAEILSQPDIEIKRAMRRARQTIAAHMKQVGCTKTCNTAWLIAVLEEMRHVQADAAATELEQVLTCVQTGAEYREAEPSVQMEEPVPQMEDTQEKSGFFQKWFRSRRFG</sequence>
<dbReference type="GO" id="GO:0016987">
    <property type="term" value="F:sigma factor activity"/>
    <property type="evidence" value="ECO:0007669"/>
    <property type="project" value="InterPro"/>
</dbReference>
<dbReference type="Proteomes" id="UP000194903">
    <property type="component" value="Unassembled WGS sequence"/>
</dbReference>
<evidence type="ECO:0000313" key="3">
    <source>
        <dbReference type="Proteomes" id="UP000194903"/>
    </source>
</evidence>
<dbReference type="EMBL" id="NHOC01000004">
    <property type="protein sequence ID" value="OUM21066.1"/>
    <property type="molecule type" value="Genomic_DNA"/>
</dbReference>
<dbReference type="InterPro" id="IPR013324">
    <property type="entry name" value="RNA_pol_sigma_r3/r4-like"/>
</dbReference>
<dbReference type="Pfam" id="PF08281">
    <property type="entry name" value="Sigma70_r4_2"/>
    <property type="match status" value="1"/>
</dbReference>
<keyword evidence="3" id="KW-1185">Reference proteome</keyword>
<dbReference type="Gene3D" id="1.20.140.160">
    <property type="match status" value="1"/>
</dbReference>